<dbReference type="PRINTS" id="PR00447">
    <property type="entry name" value="NATRESASSCMP"/>
</dbReference>
<comment type="caution">
    <text evidence="6">The sequence shown here is derived from an EMBL/GenBank/DDBJ whole genome shotgun (WGS) entry which is preliminary data.</text>
</comment>
<accession>A0AB34KEA5</accession>
<dbReference type="InterPro" id="IPR001046">
    <property type="entry name" value="NRAMP_fam"/>
</dbReference>
<feature type="transmembrane region" description="Helical" evidence="5">
    <location>
        <begin position="208"/>
        <end position="233"/>
    </location>
</feature>
<feature type="transmembrane region" description="Helical" evidence="5">
    <location>
        <begin position="271"/>
        <end position="291"/>
    </location>
</feature>
<evidence type="ECO:0000256" key="2">
    <source>
        <dbReference type="ARBA" id="ARBA00022692"/>
    </source>
</evidence>
<feature type="transmembrane region" description="Helical" evidence="5">
    <location>
        <begin position="239"/>
        <end position="259"/>
    </location>
</feature>
<dbReference type="Proteomes" id="UP000803884">
    <property type="component" value="Unassembled WGS sequence"/>
</dbReference>
<dbReference type="RefSeq" id="XP_069225204.1">
    <property type="nucleotide sequence ID" value="XM_069377947.1"/>
</dbReference>
<keyword evidence="3 5" id="KW-1133">Transmembrane helix</keyword>
<sequence length="361" mass="39717">MNCPSRIDPIVSDERNQNPDAFASKVTTGSNFGQIARLHYEYRLADVDSSGIEPVKSQRPLAMKENVCKGLTNRGEWAAGKEYGARSTSPACDTHIPSPEEERDLAVTTVPSRRPNWQQPFFKAASVLRRYAKFVGPGFMISVAYIDPGNYATDVAAGASYRFQLLFMILLSNIFAIFLQFLCIKLGSVTGLNLAEMSKAHFPRWLNYVLYFFAESAIIATDIAEVIGTAIALNLLLNVPLVAGCAISIVDVLVILAFYRPNGRIRGLRLFELFVALLVLGVVICFCYQLSLIGDRATAREVFRGYAPSSALIESRGLYQACGILGATVMPHSLYLGSGIVQARLKEYDNEKQVSAPPHCR</sequence>
<dbReference type="AlphaFoldDB" id="A0AB34KEA5"/>
<evidence type="ECO:0000256" key="4">
    <source>
        <dbReference type="ARBA" id="ARBA00023136"/>
    </source>
</evidence>
<dbReference type="GO" id="GO:0005886">
    <property type="term" value="C:plasma membrane"/>
    <property type="evidence" value="ECO:0007669"/>
    <property type="project" value="TreeGrafter"/>
</dbReference>
<dbReference type="GO" id="GO:0034755">
    <property type="term" value="P:iron ion transmembrane transport"/>
    <property type="evidence" value="ECO:0007669"/>
    <property type="project" value="TreeGrafter"/>
</dbReference>
<dbReference type="GO" id="GO:0030026">
    <property type="term" value="P:intracellular manganese ion homeostasis"/>
    <property type="evidence" value="ECO:0007669"/>
    <property type="project" value="TreeGrafter"/>
</dbReference>
<feature type="transmembrane region" description="Helical" evidence="5">
    <location>
        <begin position="165"/>
        <end position="187"/>
    </location>
</feature>
<dbReference type="PANTHER" id="PTHR11706">
    <property type="entry name" value="SOLUTE CARRIER PROTEIN FAMILY 11 MEMBER"/>
    <property type="match status" value="1"/>
</dbReference>
<evidence type="ECO:0000256" key="5">
    <source>
        <dbReference type="SAM" id="Phobius"/>
    </source>
</evidence>
<dbReference type="NCBIfam" id="TIGR01197">
    <property type="entry name" value="nramp"/>
    <property type="match status" value="1"/>
</dbReference>
<dbReference type="GO" id="GO:0005384">
    <property type="term" value="F:manganese ion transmembrane transporter activity"/>
    <property type="evidence" value="ECO:0007669"/>
    <property type="project" value="TreeGrafter"/>
</dbReference>
<dbReference type="GO" id="GO:0015086">
    <property type="term" value="F:cadmium ion transmembrane transporter activity"/>
    <property type="evidence" value="ECO:0007669"/>
    <property type="project" value="TreeGrafter"/>
</dbReference>
<dbReference type="EMBL" id="JAAQHG020000068">
    <property type="protein sequence ID" value="KAL1582097.1"/>
    <property type="molecule type" value="Genomic_DNA"/>
</dbReference>
<evidence type="ECO:0000313" key="7">
    <source>
        <dbReference type="Proteomes" id="UP000803884"/>
    </source>
</evidence>
<name>A0AB34KEA5_9PEZI</name>
<keyword evidence="2 5" id="KW-0812">Transmembrane</keyword>
<gene>
    <name evidence="6" type="ORF">WHR41_09344</name>
</gene>
<dbReference type="GeneID" id="96010785"/>
<organism evidence="6 7">
    <name type="scientific">Cladosporium halotolerans</name>
    <dbReference type="NCBI Taxonomy" id="1052096"/>
    <lineage>
        <taxon>Eukaryota</taxon>
        <taxon>Fungi</taxon>
        <taxon>Dikarya</taxon>
        <taxon>Ascomycota</taxon>
        <taxon>Pezizomycotina</taxon>
        <taxon>Dothideomycetes</taxon>
        <taxon>Dothideomycetidae</taxon>
        <taxon>Cladosporiales</taxon>
        <taxon>Cladosporiaceae</taxon>
        <taxon>Cladosporium</taxon>
    </lineage>
</organism>
<dbReference type="NCBIfam" id="NF037982">
    <property type="entry name" value="Nramp_1"/>
    <property type="match status" value="1"/>
</dbReference>
<keyword evidence="4 5" id="KW-0472">Membrane</keyword>
<comment type="subcellular location">
    <subcellularLocation>
        <location evidence="1">Membrane</location>
        <topology evidence="1">Multi-pass membrane protein</topology>
    </subcellularLocation>
</comment>
<dbReference type="Pfam" id="PF01566">
    <property type="entry name" value="Nramp"/>
    <property type="match status" value="1"/>
</dbReference>
<protein>
    <submittedName>
        <fullName evidence="6">Uncharacterized protein</fullName>
    </submittedName>
</protein>
<proteinExistence type="predicted"/>
<dbReference type="PANTHER" id="PTHR11706:SF101">
    <property type="entry name" value="MANGANESE TRANSPORTER SMF1"/>
    <property type="match status" value="1"/>
</dbReference>
<evidence type="ECO:0000313" key="6">
    <source>
        <dbReference type="EMBL" id="KAL1582097.1"/>
    </source>
</evidence>
<evidence type="ECO:0000256" key="1">
    <source>
        <dbReference type="ARBA" id="ARBA00004141"/>
    </source>
</evidence>
<reference evidence="6 7" key="1">
    <citation type="journal article" date="2020" name="Microbiol. Resour. Announc.">
        <title>Draft Genome Sequence of a Cladosporium Species Isolated from the Mesophotic Ascidian Didemnum maculosum.</title>
        <authorList>
            <person name="Gioti A."/>
            <person name="Siaperas R."/>
            <person name="Nikolaivits E."/>
            <person name="Le Goff G."/>
            <person name="Ouazzani J."/>
            <person name="Kotoulas G."/>
            <person name="Topakas E."/>
        </authorList>
    </citation>
    <scope>NUCLEOTIDE SEQUENCE [LARGE SCALE GENOMIC DNA]</scope>
    <source>
        <strain evidence="6 7">TM138-S3</strain>
    </source>
</reference>
<evidence type="ECO:0000256" key="3">
    <source>
        <dbReference type="ARBA" id="ARBA00022989"/>
    </source>
</evidence>
<keyword evidence="7" id="KW-1185">Reference proteome</keyword>